<keyword evidence="10" id="KW-1185">Reference proteome</keyword>
<feature type="transmembrane region" description="Helical" evidence="8">
    <location>
        <begin position="57"/>
        <end position="78"/>
    </location>
</feature>
<dbReference type="Pfam" id="PF00893">
    <property type="entry name" value="Multi_Drug_Res"/>
    <property type="match status" value="1"/>
</dbReference>
<keyword evidence="2" id="KW-0813">Transport</keyword>
<name>E1IDN5_9CHLR</name>
<dbReference type="AlphaFoldDB" id="E1IDN5"/>
<proteinExistence type="inferred from homology"/>
<evidence type="ECO:0000256" key="6">
    <source>
        <dbReference type="ARBA" id="ARBA00023136"/>
    </source>
</evidence>
<evidence type="ECO:0000256" key="5">
    <source>
        <dbReference type="ARBA" id="ARBA00022989"/>
    </source>
</evidence>
<dbReference type="GO" id="GO:0005886">
    <property type="term" value="C:plasma membrane"/>
    <property type="evidence" value="ECO:0007669"/>
    <property type="project" value="UniProtKB-SubCell"/>
</dbReference>
<dbReference type="InterPro" id="IPR000390">
    <property type="entry name" value="Small_drug/metabolite_transptr"/>
</dbReference>
<protein>
    <submittedName>
        <fullName evidence="9">GroEL suppressor protein SugE-like protein</fullName>
    </submittedName>
</protein>
<comment type="subcellular location">
    <subcellularLocation>
        <location evidence="1 7">Cell membrane</location>
        <topology evidence="1 7">Multi-pass membrane protein</topology>
    </subcellularLocation>
</comment>
<evidence type="ECO:0000256" key="8">
    <source>
        <dbReference type="SAM" id="Phobius"/>
    </source>
</evidence>
<evidence type="ECO:0000256" key="7">
    <source>
        <dbReference type="RuleBase" id="RU003942"/>
    </source>
</evidence>
<keyword evidence="4 7" id="KW-0812">Transmembrane</keyword>
<dbReference type="GO" id="GO:0022857">
    <property type="term" value="F:transmembrane transporter activity"/>
    <property type="evidence" value="ECO:0007669"/>
    <property type="project" value="InterPro"/>
</dbReference>
<dbReference type="OrthoDB" id="21828at2"/>
<dbReference type="InterPro" id="IPR037185">
    <property type="entry name" value="EmrE-like"/>
</dbReference>
<feature type="transmembrane region" description="Helical" evidence="8">
    <location>
        <begin position="33"/>
        <end position="50"/>
    </location>
</feature>
<feature type="transmembrane region" description="Helical" evidence="8">
    <location>
        <begin position="84"/>
        <end position="103"/>
    </location>
</feature>
<dbReference type="Gene3D" id="1.10.3730.20">
    <property type="match status" value="1"/>
</dbReference>
<dbReference type="EMBL" id="ADVR01000042">
    <property type="protein sequence ID" value="EFO80743.1"/>
    <property type="molecule type" value="Genomic_DNA"/>
</dbReference>
<reference evidence="9 10" key="1">
    <citation type="journal article" date="2011" name="J. Bacteriol.">
        <title>Draft genome sequence of the anoxygenic filamentous phototrophic bacterium Oscillochloris trichoides subsp. DG-6.</title>
        <authorList>
            <person name="Kuznetsov B.B."/>
            <person name="Ivanovsky R.N."/>
            <person name="Keppen O.I."/>
            <person name="Sukhacheva M.V."/>
            <person name="Bumazhkin B.K."/>
            <person name="Patutina E.O."/>
            <person name="Beletsky A.V."/>
            <person name="Mardanov A.V."/>
            <person name="Baslerov R.V."/>
            <person name="Panteleeva A.N."/>
            <person name="Kolganova T.V."/>
            <person name="Ravin N.V."/>
            <person name="Skryabin K.G."/>
        </authorList>
    </citation>
    <scope>NUCLEOTIDE SEQUENCE [LARGE SCALE GENOMIC DNA]</scope>
    <source>
        <strain evidence="9 10">DG-6</strain>
    </source>
</reference>
<evidence type="ECO:0000256" key="1">
    <source>
        <dbReference type="ARBA" id="ARBA00004651"/>
    </source>
</evidence>
<dbReference type="PANTHER" id="PTHR30561:SF0">
    <property type="entry name" value="GUANIDINIUM EXPORTER"/>
    <property type="match status" value="1"/>
</dbReference>
<dbReference type="FunFam" id="1.10.3730.20:FF:000001">
    <property type="entry name" value="Quaternary ammonium compound resistance transporter SugE"/>
    <property type="match status" value="1"/>
</dbReference>
<dbReference type="InterPro" id="IPR045324">
    <property type="entry name" value="Small_multidrug_res"/>
</dbReference>
<comment type="similarity">
    <text evidence="7">Belongs to the drug/metabolite transporter (DMT) superfamily. Small multidrug resistance (SMR) (TC 2.A.7.1) family.</text>
</comment>
<evidence type="ECO:0000256" key="2">
    <source>
        <dbReference type="ARBA" id="ARBA00022448"/>
    </source>
</evidence>
<keyword evidence="3" id="KW-1003">Cell membrane</keyword>
<evidence type="ECO:0000313" key="10">
    <source>
        <dbReference type="Proteomes" id="UP000054010"/>
    </source>
</evidence>
<accession>E1IDN5</accession>
<dbReference type="HOGENOM" id="CLU_133067_1_2_0"/>
<keyword evidence="5 8" id="KW-1133">Transmembrane helix</keyword>
<dbReference type="SUPFAM" id="SSF103481">
    <property type="entry name" value="Multidrug resistance efflux transporter EmrE"/>
    <property type="match status" value="1"/>
</dbReference>
<keyword evidence="6 8" id="KW-0472">Membrane</keyword>
<dbReference type="PANTHER" id="PTHR30561">
    <property type="entry name" value="SMR FAMILY PROTON-DEPENDENT DRUG EFFLUX TRANSPORTER SUGE"/>
    <property type="match status" value="1"/>
</dbReference>
<organism evidence="9 10">
    <name type="scientific">Oscillochloris trichoides DG-6</name>
    <dbReference type="NCBI Taxonomy" id="765420"/>
    <lineage>
        <taxon>Bacteria</taxon>
        <taxon>Bacillati</taxon>
        <taxon>Chloroflexota</taxon>
        <taxon>Chloroflexia</taxon>
        <taxon>Chloroflexales</taxon>
        <taxon>Chloroflexineae</taxon>
        <taxon>Oscillochloridaceae</taxon>
        <taxon>Oscillochloris</taxon>
    </lineage>
</organism>
<comment type="caution">
    <text evidence="9">The sequence shown here is derived from an EMBL/GenBank/DDBJ whole genome shotgun (WGS) entry which is preliminary data.</text>
</comment>
<evidence type="ECO:0000313" key="9">
    <source>
        <dbReference type="EMBL" id="EFO80743.1"/>
    </source>
</evidence>
<evidence type="ECO:0000256" key="3">
    <source>
        <dbReference type="ARBA" id="ARBA00022475"/>
    </source>
</evidence>
<gene>
    <name evidence="9" type="ORF">OSCT_1436</name>
</gene>
<dbReference type="eggNOG" id="COG2076">
    <property type="taxonomic scope" value="Bacteria"/>
</dbReference>
<sequence>MAWVILFIAGLLEMAWALLLKQSEGFTRPGPTVGFIICLFLSMFLLAQALKTLPVGSAYAVWTGIGAAGTAIVGMIWLGESRDVVKLVSLVMLIAGIIGLRITSTE</sequence>
<dbReference type="STRING" id="765420.OSCT_1436"/>
<dbReference type="Proteomes" id="UP000054010">
    <property type="component" value="Unassembled WGS sequence"/>
</dbReference>
<evidence type="ECO:0000256" key="4">
    <source>
        <dbReference type="ARBA" id="ARBA00022692"/>
    </source>
</evidence>